<evidence type="ECO:0000313" key="4">
    <source>
        <dbReference type="EMBL" id="WPA98000.1"/>
    </source>
</evidence>
<dbReference type="Proteomes" id="UP000230605">
    <property type="component" value="Chromosome 2"/>
</dbReference>
<keyword evidence="2" id="KW-0472">Membrane</keyword>
<dbReference type="EMBL" id="LKMD01000102">
    <property type="protein sequence ID" value="PIA97517.1"/>
    <property type="molecule type" value="Genomic_DNA"/>
</dbReference>
<evidence type="ECO:0000313" key="3">
    <source>
        <dbReference type="EMBL" id="PIA97517.1"/>
    </source>
</evidence>
<keyword evidence="6" id="KW-1185">Reference proteome</keyword>
<evidence type="ECO:0000313" key="6">
    <source>
        <dbReference type="Proteomes" id="UP001302367"/>
    </source>
</evidence>
<organism evidence="3 5">
    <name type="scientific">Cercospora beticola</name>
    <name type="common">Sugarbeet leaf spot fungus</name>
    <dbReference type="NCBI Taxonomy" id="122368"/>
    <lineage>
        <taxon>Eukaryota</taxon>
        <taxon>Fungi</taxon>
        <taxon>Dikarya</taxon>
        <taxon>Ascomycota</taxon>
        <taxon>Pezizomycotina</taxon>
        <taxon>Dothideomycetes</taxon>
        <taxon>Dothideomycetidae</taxon>
        <taxon>Mycosphaerellales</taxon>
        <taxon>Mycosphaerellaceae</taxon>
        <taxon>Cercospora</taxon>
    </lineage>
</organism>
<sequence length="116" mass="12851">MAKKTKSKSTATPRKEESVVQEETSTTASTNGKKMGFRFAQGALMRAPFLLFGCLVLYLLKQNGYISPDVDSSTTSEGTGMGFSFTQILVVNIVSEACVKVWRMLLREKEMTKKNI</sequence>
<name>A0A2G5HY91_CERBT</name>
<reference evidence="4 6" key="2">
    <citation type="submission" date="2023-09" db="EMBL/GenBank/DDBJ databases">
        <title>Complete-Gapless Cercospora beticola genome.</title>
        <authorList>
            <person name="Wyatt N.A."/>
            <person name="Spanner R.E."/>
            <person name="Bolton M.D."/>
        </authorList>
    </citation>
    <scope>NUCLEOTIDE SEQUENCE [LARGE SCALE GENOMIC DNA]</scope>
    <source>
        <strain evidence="4">Cb09-40</strain>
    </source>
</reference>
<dbReference type="EMBL" id="CP134185">
    <property type="protein sequence ID" value="WPA98000.1"/>
    <property type="molecule type" value="Genomic_DNA"/>
</dbReference>
<evidence type="ECO:0000313" key="5">
    <source>
        <dbReference type="Proteomes" id="UP000230605"/>
    </source>
</evidence>
<accession>A0A2G5HY91</accession>
<keyword evidence="2" id="KW-1133">Transmembrane helix</keyword>
<dbReference type="AlphaFoldDB" id="A0A2G5HY91"/>
<dbReference type="Proteomes" id="UP001302367">
    <property type="component" value="Chromosome 2"/>
</dbReference>
<feature type="transmembrane region" description="Helical" evidence="2">
    <location>
        <begin position="80"/>
        <end position="102"/>
    </location>
</feature>
<protein>
    <submittedName>
        <fullName evidence="3">Uncharacterized protein</fullName>
    </submittedName>
</protein>
<dbReference type="OrthoDB" id="3646605at2759"/>
<feature type="region of interest" description="Disordered" evidence="1">
    <location>
        <begin position="1"/>
        <end position="32"/>
    </location>
</feature>
<evidence type="ECO:0000256" key="2">
    <source>
        <dbReference type="SAM" id="Phobius"/>
    </source>
</evidence>
<feature type="compositionally biased region" description="Low complexity" evidence="1">
    <location>
        <begin position="21"/>
        <end position="30"/>
    </location>
</feature>
<proteinExistence type="predicted"/>
<feature type="transmembrane region" description="Helical" evidence="2">
    <location>
        <begin position="43"/>
        <end position="60"/>
    </location>
</feature>
<reference evidence="3 5" key="1">
    <citation type="submission" date="2015-10" db="EMBL/GenBank/DDBJ databases">
        <title>The cercosporin biosynthetic gene cluster was horizontally transferred to several fungal lineages and shown to be expanded in Cercospora beticola based on microsynteny with recipient genomes.</title>
        <authorList>
            <person name="De Jonge R."/>
            <person name="Ebert M.K."/>
            <person name="Suttle J.C."/>
            <person name="Jurick Ii W.M."/>
            <person name="Secor G.A."/>
            <person name="Thomma B.P."/>
            <person name="Van De Peer Y."/>
            <person name="Bolton M.D."/>
        </authorList>
    </citation>
    <scope>NUCLEOTIDE SEQUENCE [LARGE SCALE GENOMIC DNA]</scope>
    <source>
        <strain evidence="3 5">09-40</strain>
    </source>
</reference>
<evidence type="ECO:0000256" key="1">
    <source>
        <dbReference type="SAM" id="MobiDB-lite"/>
    </source>
</evidence>
<gene>
    <name evidence="3" type="ORF">CB0940_05452</name>
    <name evidence="4" type="ORF">RHO25_002611</name>
</gene>
<keyword evidence="2" id="KW-0812">Transmembrane</keyword>